<name>A0A0S4QHA3_9ACTN</name>
<dbReference type="SUPFAM" id="SSF56317">
    <property type="entry name" value="Carbon-nitrogen hydrolase"/>
    <property type="match status" value="1"/>
</dbReference>
<evidence type="ECO:0000313" key="3">
    <source>
        <dbReference type="EMBL" id="CUU54633.1"/>
    </source>
</evidence>
<keyword evidence="3" id="KW-0378">Hydrolase</keyword>
<dbReference type="EMBL" id="FAOZ01000003">
    <property type="protein sequence ID" value="CUU54633.1"/>
    <property type="molecule type" value="Genomic_DNA"/>
</dbReference>
<dbReference type="AlphaFoldDB" id="A0A0S4QHA3"/>
<dbReference type="CDD" id="cd07583">
    <property type="entry name" value="nitrilase_5"/>
    <property type="match status" value="1"/>
</dbReference>
<dbReference type="Proteomes" id="UP000198802">
    <property type="component" value="Unassembled WGS sequence"/>
</dbReference>
<dbReference type="Pfam" id="PF00795">
    <property type="entry name" value="CN_hydrolase"/>
    <property type="match status" value="1"/>
</dbReference>
<dbReference type="Gene3D" id="3.60.110.10">
    <property type="entry name" value="Carbon-nitrogen hydrolase"/>
    <property type="match status" value="1"/>
</dbReference>
<accession>A0A0S4QHA3</accession>
<proteinExistence type="inferred from homology"/>
<evidence type="ECO:0000313" key="4">
    <source>
        <dbReference type="Proteomes" id="UP000198802"/>
    </source>
</evidence>
<evidence type="ECO:0000256" key="1">
    <source>
        <dbReference type="ARBA" id="ARBA00010613"/>
    </source>
</evidence>
<reference evidence="4" key="1">
    <citation type="submission" date="2015-11" db="EMBL/GenBank/DDBJ databases">
        <authorList>
            <person name="Varghese N."/>
        </authorList>
    </citation>
    <scope>NUCLEOTIDE SEQUENCE [LARGE SCALE GENOMIC DNA]</scope>
    <source>
        <strain evidence="4">DSM 45899</strain>
    </source>
</reference>
<dbReference type="GO" id="GO:0016787">
    <property type="term" value="F:hydrolase activity"/>
    <property type="evidence" value="ECO:0007669"/>
    <property type="project" value="UniProtKB-KW"/>
</dbReference>
<dbReference type="PANTHER" id="PTHR23088">
    <property type="entry name" value="NITRILASE-RELATED"/>
    <property type="match status" value="1"/>
</dbReference>
<evidence type="ECO:0000259" key="2">
    <source>
        <dbReference type="PROSITE" id="PS50263"/>
    </source>
</evidence>
<dbReference type="PANTHER" id="PTHR23088:SF27">
    <property type="entry name" value="DEAMINATED GLUTATHIONE AMIDASE"/>
    <property type="match status" value="1"/>
</dbReference>
<dbReference type="InterPro" id="IPR003010">
    <property type="entry name" value="C-N_Hydrolase"/>
</dbReference>
<dbReference type="RefSeq" id="WP_091272329.1">
    <property type="nucleotide sequence ID" value="NZ_FAOZ01000003.1"/>
</dbReference>
<dbReference type="PROSITE" id="PS01227">
    <property type="entry name" value="UPF0012"/>
    <property type="match status" value="1"/>
</dbReference>
<keyword evidence="4" id="KW-1185">Reference proteome</keyword>
<comment type="similarity">
    <text evidence="1">Belongs to the carbon-nitrogen hydrolase superfamily. NIT1/NIT2 family.</text>
</comment>
<organism evidence="3 4">
    <name type="scientific">Parafrankia irregularis</name>
    <dbReference type="NCBI Taxonomy" id="795642"/>
    <lineage>
        <taxon>Bacteria</taxon>
        <taxon>Bacillati</taxon>
        <taxon>Actinomycetota</taxon>
        <taxon>Actinomycetes</taxon>
        <taxon>Frankiales</taxon>
        <taxon>Frankiaceae</taxon>
        <taxon>Parafrankia</taxon>
    </lineage>
</organism>
<sequence>MVSTDQASPPPLRAVLLQVASPDGESTPARTERVLAALEALDPDETDLVVLPELWATGYFHFDRYEADAQALAGPAVSALRATAARRGFHLVAGSLVERGESGALHNTTAVIGPDGGLRGRYRKIHLFGYQSAEARLLTAGDEVLVAGTPWGGLGVATCYDLRFPELFRLLVDGGAELVVVVSAWPMARLEHWELLLRARAVENQVFVVACNAAGSHSGVELAGTSLVVDPWGVVLARGDTAAGMLRAELDPARLAAVRAEFPVLTHRRLAAVPTGPATTPAGQLAVPIVET</sequence>
<gene>
    <name evidence="3" type="ORF">Ga0074812_103123</name>
</gene>
<dbReference type="InterPro" id="IPR001110">
    <property type="entry name" value="UPF0012_CS"/>
</dbReference>
<protein>
    <submittedName>
        <fullName evidence="3">Carbon-nitrogen hydrolase family protein</fullName>
    </submittedName>
</protein>
<dbReference type="InterPro" id="IPR036526">
    <property type="entry name" value="C-N_Hydrolase_sf"/>
</dbReference>
<dbReference type="PROSITE" id="PS50263">
    <property type="entry name" value="CN_HYDROLASE"/>
    <property type="match status" value="1"/>
</dbReference>
<feature type="domain" description="CN hydrolase" evidence="2">
    <location>
        <begin position="12"/>
        <end position="252"/>
    </location>
</feature>